<protein>
    <submittedName>
        <fullName evidence="3">Uncharacterized protein</fullName>
    </submittedName>
</protein>
<dbReference type="OrthoDB" id="4842880at2"/>
<gene>
    <name evidence="3" type="ORF">LX16_5012</name>
</gene>
<reference evidence="3 4" key="1">
    <citation type="journal article" date="2013" name="Stand. Genomic Sci.">
        <title>Genomic Encyclopedia of Type Strains, Phase I: The one thousand microbial genomes (KMG-I) project.</title>
        <authorList>
            <person name="Kyrpides N.C."/>
            <person name="Woyke T."/>
            <person name="Eisen J.A."/>
            <person name="Garrity G."/>
            <person name="Lilburn T.G."/>
            <person name="Beck B.J."/>
            <person name="Whitman W.B."/>
            <person name="Hugenholtz P."/>
            <person name="Klenk H.P."/>
        </authorList>
    </citation>
    <scope>NUCLEOTIDE SEQUENCE [LARGE SCALE GENOMIC DNA]</scope>
    <source>
        <strain evidence="3 4">DSM 45044</strain>
    </source>
</reference>
<name>A0A562UPI5_9ACTN</name>
<feature type="transmembrane region" description="Helical" evidence="2">
    <location>
        <begin position="29"/>
        <end position="49"/>
    </location>
</feature>
<evidence type="ECO:0000313" key="3">
    <source>
        <dbReference type="EMBL" id="TWJ07528.1"/>
    </source>
</evidence>
<feature type="region of interest" description="Disordered" evidence="1">
    <location>
        <begin position="166"/>
        <end position="186"/>
    </location>
</feature>
<keyword evidence="2" id="KW-1133">Transmembrane helix</keyword>
<keyword evidence="2" id="KW-0812">Transmembrane</keyword>
<proteinExistence type="predicted"/>
<dbReference type="Proteomes" id="UP000321617">
    <property type="component" value="Unassembled WGS sequence"/>
</dbReference>
<dbReference type="AlphaFoldDB" id="A0A562UPI5"/>
<evidence type="ECO:0000313" key="4">
    <source>
        <dbReference type="Proteomes" id="UP000321617"/>
    </source>
</evidence>
<dbReference type="RefSeq" id="WP_147144220.1">
    <property type="nucleotide sequence ID" value="NZ_BAABIJ010000007.1"/>
</dbReference>
<keyword evidence="4" id="KW-1185">Reference proteome</keyword>
<evidence type="ECO:0000256" key="1">
    <source>
        <dbReference type="SAM" id="MobiDB-lite"/>
    </source>
</evidence>
<comment type="caution">
    <text evidence="3">The sequence shown here is derived from an EMBL/GenBank/DDBJ whole genome shotgun (WGS) entry which is preliminary data.</text>
</comment>
<dbReference type="EMBL" id="VLLL01000011">
    <property type="protein sequence ID" value="TWJ07528.1"/>
    <property type="molecule type" value="Genomic_DNA"/>
</dbReference>
<keyword evidence="2" id="KW-0472">Membrane</keyword>
<organism evidence="3 4">
    <name type="scientific">Stackebrandtia albiflava</name>
    <dbReference type="NCBI Taxonomy" id="406432"/>
    <lineage>
        <taxon>Bacteria</taxon>
        <taxon>Bacillati</taxon>
        <taxon>Actinomycetota</taxon>
        <taxon>Actinomycetes</taxon>
        <taxon>Glycomycetales</taxon>
        <taxon>Glycomycetaceae</taxon>
        <taxon>Stackebrandtia</taxon>
    </lineage>
</organism>
<accession>A0A562UPI5</accession>
<evidence type="ECO:0000256" key="2">
    <source>
        <dbReference type="SAM" id="Phobius"/>
    </source>
</evidence>
<sequence>MPTDSPDATGEATAESTPPVVRMRLGARVTALAVTTVCALVMFATTAWGNDSWFPFAPMRMFATAADPNGVIEILRVEAVNENGQRMLLSQENSGIRWAEVDGQRDKMAEDPMLVKTLADAYHHHGPHKPKLIAVEILVSNYQLEDGSLTGECDTVLAASWYEDEVPPPTDGSLSPLSCERGFSSW</sequence>